<evidence type="ECO:0000313" key="1">
    <source>
        <dbReference type="EMBL" id="MCK2221489.1"/>
    </source>
</evidence>
<proteinExistence type="predicted"/>
<gene>
    <name evidence="1" type="ORF">MF672_047955</name>
</gene>
<name>A0ABT0GAI5_9ACTN</name>
<dbReference type="EMBL" id="JAKRKC020000003">
    <property type="protein sequence ID" value="MCK2221489.1"/>
    <property type="molecule type" value="Genomic_DNA"/>
</dbReference>
<keyword evidence="2" id="KW-1185">Reference proteome</keyword>
<organism evidence="1 2">
    <name type="scientific">Actinomadura luzonensis</name>
    <dbReference type="NCBI Taxonomy" id="2805427"/>
    <lineage>
        <taxon>Bacteria</taxon>
        <taxon>Bacillati</taxon>
        <taxon>Actinomycetota</taxon>
        <taxon>Actinomycetes</taxon>
        <taxon>Streptosporangiales</taxon>
        <taxon>Thermomonosporaceae</taxon>
        <taxon>Actinomadura</taxon>
    </lineage>
</organism>
<accession>A0ABT0GAI5</accession>
<sequence>MVTSQHEGLTKVATFDVDYTRHMLLALFDLPIPKSGEGRLASPDLSEADPAVCRDRESLDTWVLRAITVDTAGALFE</sequence>
<dbReference type="RefSeq" id="WP_242374483.1">
    <property type="nucleotide sequence ID" value="NZ_JAKRKC020000003.1"/>
</dbReference>
<protein>
    <submittedName>
        <fullName evidence="1">Uncharacterized protein</fullName>
    </submittedName>
</protein>
<reference evidence="1 2" key="1">
    <citation type="submission" date="2022-04" db="EMBL/GenBank/DDBJ databases">
        <title>Genome draft of Actinomadura sp. ATCC 31491.</title>
        <authorList>
            <person name="Shi X."/>
            <person name="Du Y."/>
        </authorList>
    </citation>
    <scope>NUCLEOTIDE SEQUENCE [LARGE SCALE GENOMIC DNA]</scope>
    <source>
        <strain evidence="1 2">ATCC 31491</strain>
    </source>
</reference>
<dbReference type="Proteomes" id="UP001317259">
    <property type="component" value="Unassembled WGS sequence"/>
</dbReference>
<comment type="caution">
    <text evidence="1">The sequence shown here is derived from an EMBL/GenBank/DDBJ whole genome shotgun (WGS) entry which is preliminary data.</text>
</comment>
<evidence type="ECO:0000313" key="2">
    <source>
        <dbReference type="Proteomes" id="UP001317259"/>
    </source>
</evidence>